<evidence type="ECO:0000313" key="3">
    <source>
        <dbReference type="EMBL" id="CAI5438865.1"/>
    </source>
</evidence>
<proteinExistence type="predicted"/>
<organism evidence="3 4">
    <name type="scientific">Caenorhabditis angaria</name>
    <dbReference type="NCBI Taxonomy" id="860376"/>
    <lineage>
        <taxon>Eukaryota</taxon>
        <taxon>Metazoa</taxon>
        <taxon>Ecdysozoa</taxon>
        <taxon>Nematoda</taxon>
        <taxon>Chromadorea</taxon>
        <taxon>Rhabditida</taxon>
        <taxon>Rhabditina</taxon>
        <taxon>Rhabditomorpha</taxon>
        <taxon>Rhabditoidea</taxon>
        <taxon>Rhabditidae</taxon>
        <taxon>Peloderinae</taxon>
        <taxon>Caenorhabditis</taxon>
    </lineage>
</organism>
<feature type="compositionally biased region" description="Polar residues" evidence="1">
    <location>
        <begin position="507"/>
        <end position="536"/>
    </location>
</feature>
<feature type="region of interest" description="Disordered" evidence="1">
    <location>
        <begin position="726"/>
        <end position="784"/>
    </location>
</feature>
<name>A0A9P1I8S2_9PELO</name>
<dbReference type="Pfam" id="PF21855">
    <property type="entry name" value="Treslin_STD"/>
    <property type="match status" value="1"/>
</dbReference>
<evidence type="ECO:0000313" key="4">
    <source>
        <dbReference type="Proteomes" id="UP001152747"/>
    </source>
</evidence>
<accession>A0A9P1I8S2</accession>
<dbReference type="Proteomes" id="UP001152747">
    <property type="component" value="Unassembled WGS sequence"/>
</dbReference>
<reference evidence="3" key="1">
    <citation type="submission" date="2022-11" db="EMBL/GenBank/DDBJ databases">
        <authorList>
            <person name="Kikuchi T."/>
        </authorList>
    </citation>
    <scope>NUCLEOTIDE SEQUENCE</scope>
    <source>
        <strain evidence="3">PS1010</strain>
    </source>
</reference>
<feature type="compositionally biased region" description="Low complexity" evidence="1">
    <location>
        <begin position="730"/>
        <end position="742"/>
    </location>
</feature>
<comment type="caution">
    <text evidence="3">The sequence shown here is derived from an EMBL/GenBank/DDBJ whole genome shotgun (WGS) entry which is preliminary data.</text>
</comment>
<feature type="region of interest" description="Disordered" evidence="1">
    <location>
        <begin position="383"/>
        <end position="458"/>
    </location>
</feature>
<feature type="region of interest" description="Disordered" evidence="1">
    <location>
        <begin position="50"/>
        <end position="93"/>
    </location>
</feature>
<dbReference type="AlphaFoldDB" id="A0A9P1I8S2"/>
<feature type="region of interest" description="Disordered" evidence="1">
    <location>
        <begin position="486"/>
        <end position="556"/>
    </location>
</feature>
<dbReference type="OrthoDB" id="5812172at2759"/>
<feature type="compositionally biased region" description="Basic and acidic residues" evidence="1">
    <location>
        <begin position="394"/>
        <end position="429"/>
    </location>
</feature>
<dbReference type="InterPro" id="IPR053920">
    <property type="entry name" value="Treslin_STD"/>
</dbReference>
<protein>
    <recommendedName>
        <fullName evidence="2">Treslin STD domain-containing protein</fullName>
    </recommendedName>
</protein>
<evidence type="ECO:0000256" key="1">
    <source>
        <dbReference type="SAM" id="MobiDB-lite"/>
    </source>
</evidence>
<feature type="domain" description="Treslin STD" evidence="2">
    <location>
        <begin position="190"/>
        <end position="331"/>
    </location>
</feature>
<gene>
    <name evidence="3" type="ORF">CAMP_LOCUS1502</name>
</gene>
<feature type="compositionally biased region" description="Low complexity" evidence="1">
    <location>
        <begin position="769"/>
        <end position="781"/>
    </location>
</feature>
<sequence length="807" mass="92860">MDGKTFEDFTFEVISRISPKRVQRDSIPFDSVREIILSELKFGTFKQQLTGTENGSSKKRVSEDMDDITSTSSSSHLAYTDTEESTSRESSSRFVSTMSNTDFDCDSGLGSKRTFSTKVLGGSTSSIIHHALSAPSLSSLENNFERKKPQNYRERRLAEMRAARIKNYRGESDIFEFECDETQLEEQFGEIYWKLINDVNVSISGAYFRMLESLDNYFRSRTWDSHCVKSCCEFLSASIVKPCQNLNEAHDEKDVSDEMRVRELMLQVLLGLHIFTFENDKKDLLDDTINKLRMIYIAADPQKMRTFLEEPITDIFVAQIPESIAVIYEELCIALPADLSHFETRFRAEIEEIVPTTNKRRNANANRLEQMLAENSGNYEEIKERNNGKLKRRSASEKDLRSPSRRQQNERKRFYVEDTPDDKYLKQEIDSDQEDIVQQTPMAKLRNAANKSGRRCSKRLSDLVKLSEERSEIPKKAKENLDKMLEKAKQATPIRSSKRTTRGILFSNHSPSPLSVTRSSRTSLQTRLQSCSSKPSTSERKCRDSPRKLSDSSIIENRTPVRKETFRLKIKREIVDEEYEKPAKKEESSLNGEYWSDRKIRSQLGLTRDDLNRYTERMLAAGTKKIENGKVKMESGDETNEQRQFQINRAGRVKDGSVFGVRRGRRATSRRSFMCHVLLNESNPGMNFDWSKVSFETLDDKPHTRGNQSFLAKPEKVLESLKRKYIETKSNPSPSTSSFSSSAKRTKVGDDSPCKKPSISNPRKCARNSPSSSTSRSVRSSPIKREYKPVYEEIEYDEFGFEREADY</sequence>
<dbReference type="EMBL" id="CANHGI010000001">
    <property type="protein sequence ID" value="CAI5438865.1"/>
    <property type="molecule type" value="Genomic_DNA"/>
</dbReference>
<evidence type="ECO:0000259" key="2">
    <source>
        <dbReference type="Pfam" id="PF21855"/>
    </source>
</evidence>
<feature type="compositionally biased region" description="Basic and acidic residues" evidence="1">
    <location>
        <begin position="537"/>
        <end position="550"/>
    </location>
</feature>
<keyword evidence="4" id="KW-1185">Reference proteome</keyword>